<dbReference type="EMBL" id="RQZG01000032">
    <property type="protein sequence ID" value="RRD02864.1"/>
    <property type="molecule type" value="Genomic_DNA"/>
</dbReference>
<dbReference type="Pfam" id="PF19818">
    <property type="entry name" value="DUF6301"/>
    <property type="match status" value="1"/>
</dbReference>
<evidence type="ECO:0000313" key="1">
    <source>
        <dbReference type="EMBL" id="RRD02864.1"/>
    </source>
</evidence>
<name>A0A3P1T0I3_9ACTN</name>
<comment type="caution">
    <text evidence="1">The sequence shown here is derived from an EMBL/GenBank/DDBJ whole genome shotgun (WGS) entry which is preliminary data.</text>
</comment>
<gene>
    <name evidence="1" type="ORF">EII34_15595</name>
</gene>
<proteinExistence type="predicted"/>
<protein>
    <submittedName>
        <fullName evidence="1">Uncharacterized protein</fullName>
    </submittedName>
</protein>
<evidence type="ECO:0000313" key="2">
    <source>
        <dbReference type="Proteomes" id="UP000280819"/>
    </source>
</evidence>
<organism evidence="1 2">
    <name type="scientific">Arachnia propionica</name>
    <dbReference type="NCBI Taxonomy" id="1750"/>
    <lineage>
        <taxon>Bacteria</taxon>
        <taxon>Bacillati</taxon>
        <taxon>Actinomycetota</taxon>
        <taxon>Actinomycetes</taxon>
        <taxon>Propionibacteriales</taxon>
        <taxon>Propionibacteriaceae</taxon>
        <taxon>Arachnia</taxon>
    </lineage>
</organism>
<dbReference type="AlphaFoldDB" id="A0A3P1T0I3"/>
<sequence>MFSVDLEICSKGRGIEVLGLGEKEMDYMKSIPVDEVVRLAEYFVNQGWPLTREQGYAACEALGWPGTGDGGFVMPYGVEPLGQASVIVGEEEQGVAQIQFWLTDVVRDDSDEREVFMNDIFSGCAEGFRGLWGKGKIRRTKEDQEAFWNTPNGCHVILRNFWKSVTFRLYSPEYAEVLRSLGDL</sequence>
<dbReference type="OrthoDB" id="3738462at2"/>
<dbReference type="InterPro" id="IPR046268">
    <property type="entry name" value="DUF6301"/>
</dbReference>
<dbReference type="RefSeq" id="WP_124846089.1">
    <property type="nucleotide sequence ID" value="NZ_RQZG01000032.1"/>
</dbReference>
<accession>A0A3P1T0I3</accession>
<dbReference type="Proteomes" id="UP000280819">
    <property type="component" value="Unassembled WGS sequence"/>
</dbReference>
<reference evidence="1 2" key="1">
    <citation type="submission" date="2018-11" db="EMBL/GenBank/DDBJ databases">
        <title>Genomes From Bacteria Associated with the Canine Oral Cavity: a Test Case for Automated Genome-Based Taxonomic Assignment.</title>
        <authorList>
            <person name="Coil D.A."/>
            <person name="Jospin G."/>
            <person name="Darling A.E."/>
            <person name="Wallis C."/>
            <person name="Davis I.J."/>
            <person name="Harris S."/>
            <person name="Eisen J.A."/>
            <person name="Holcombe L.J."/>
            <person name="O'Flynn C."/>
        </authorList>
    </citation>
    <scope>NUCLEOTIDE SEQUENCE [LARGE SCALE GENOMIC DNA]</scope>
    <source>
        <strain evidence="1 2">OH887_COT-365</strain>
    </source>
</reference>